<organism evidence="2 3">
    <name type="scientific">Pseudooceanicola pacificus</name>
    <dbReference type="NCBI Taxonomy" id="2676438"/>
    <lineage>
        <taxon>Bacteria</taxon>
        <taxon>Pseudomonadati</taxon>
        <taxon>Pseudomonadota</taxon>
        <taxon>Alphaproteobacteria</taxon>
        <taxon>Rhodobacterales</taxon>
        <taxon>Paracoccaceae</taxon>
        <taxon>Pseudooceanicola</taxon>
    </lineage>
</organism>
<dbReference type="AlphaFoldDB" id="A0A844WC83"/>
<accession>A0A844WC83</accession>
<dbReference type="EMBL" id="WNXQ01000005">
    <property type="protein sequence ID" value="MWB78578.1"/>
    <property type="molecule type" value="Genomic_DNA"/>
</dbReference>
<dbReference type="Proteomes" id="UP000443843">
    <property type="component" value="Unassembled WGS sequence"/>
</dbReference>
<feature type="region of interest" description="Disordered" evidence="1">
    <location>
        <begin position="88"/>
        <end position="107"/>
    </location>
</feature>
<evidence type="ECO:0000256" key="1">
    <source>
        <dbReference type="SAM" id="MobiDB-lite"/>
    </source>
</evidence>
<keyword evidence="3" id="KW-1185">Reference proteome</keyword>
<reference evidence="2 3" key="1">
    <citation type="submission" date="2019-11" db="EMBL/GenBank/DDBJ databases">
        <title>Pseudooceanicola pacifica sp. nov., isolated from deep-sea sediment of the Pacific Ocean.</title>
        <authorList>
            <person name="Lyu L."/>
        </authorList>
    </citation>
    <scope>NUCLEOTIDE SEQUENCE [LARGE SCALE GENOMIC DNA]</scope>
    <source>
        <strain evidence="2 3">216_PA32_1</strain>
    </source>
</reference>
<feature type="region of interest" description="Disordered" evidence="1">
    <location>
        <begin position="43"/>
        <end position="83"/>
    </location>
</feature>
<feature type="compositionally biased region" description="Low complexity" evidence="1">
    <location>
        <begin position="47"/>
        <end position="57"/>
    </location>
</feature>
<evidence type="ECO:0000313" key="3">
    <source>
        <dbReference type="Proteomes" id="UP000443843"/>
    </source>
</evidence>
<gene>
    <name evidence="2" type="ORF">GLS40_11115</name>
</gene>
<dbReference type="RefSeq" id="WP_160382792.1">
    <property type="nucleotide sequence ID" value="NZ_WNXQ01000005.1"/>
</dbReference>
<comment type="caution">
    <text evidence="2">The sequence shown here is derived from an EMBL/GenBank/DDBJ whole genome shotgun (WGS) entry which is preliminary data.</text>
</comment>
<name>A0A844WC83_9RHOB</name>
<proteinExistence type="predicted"/>
<evidence type="ECO:0000313" key="2">
    <source>
        <dbReference type="EMBL" id="MWB78578.1"/>
    </source>
</evidence>
<feature type="compositionally biased region" description="Basic and acidic residues" evidence="1">
    <location>
        <begin position="63"/>
        <end position="83"/>
    </location>
</feature>
<protein>
    <submittedName>
        <fullName evidence="2">Uncharacterized protein</fullName>
    </submittedName>
</protein>
<sequence length="141" mass="14279">MQCLVLTLGNRACLAMSDGQTVSHAAAVLPRVAPGQTRGLAGGGAAGIKAAHRAPAPMTTGRRGAETTGHRPCEIPARGRDDVAQIKTPGASRAMTRLPRPGGSPTGCAVTPEIVLSLMGLHDALPARPSGASKTARTEET</sequence>